<evidence type="ECO:0000313" key="2">
    <source>
        <dbReference type="EnsemblMetazoa" id="GMOY005970-PA"/>
    </source>
</evidence>
<organism evidence="2 3">
    <name type="scientific">Glossina morsitans morsitans</name>
    <name type="common">Savannah tsetse fly</name>
    <dbReference type="NCBI Taxonomy" id="37546"/>
    <lineage>
        <taxon>Eukaryota</taxon>
        <taxon>Metazoa</taxon>
        <taxon>Ecdysozoa</taxon>
        <taxon>Arthropoda</taxon>
        <taxon>Hexapoda</taxon>
        <taxon>Insecta</taxon>
        <taxon>Pterygota</taxon>
        <taxon>Neoptera</taxon>
        <taxon>Endopterygota</taxon>
        <taxon>Diptera</taxon>
        <taxon>Brachycera</taxon>
        <taxon>Muscomorpha</taxon>
        <taxon>Hippoboscoidea</taxon>
        <taxon>Glossinidae</taxon>
        <taxon>Glossina</taxon>
    </lineage>
</organism>
<dbReference type="EMBL" id="CCAG010003140">
    <property type="status" value="NOT_ANNOTATED_CDS"/>
    <property type="molecule type" value="Genomic_DNA"/>
</dbReference>
<dbReference type="Proteomes" id="UP000092444">
    <property type="component" value="Unassembled WGS sequence"/>
</dbReference>
<dbReference type="AlphaFoldDB" id="A0A1B0FPX7"/>
<feature type="region of interest" description="Disordered" evidence="1">
    <location>
        <begin position="92"/>
        <end position="128"/>
    </location>
</feature>
<dbReference type="VEuPathDB" id="VectorBase:GMOY005970"/>
<dbReference type="EnsemblMetazoa" id="GMOY005970-RA">
    <property type="protein sequence ID" value="GMOY005970-PA"/>
    <property type="gene ID" value="GMOY005970"/>
</dbReference>
<name>A0A1B0FPX7_GLOMM</name>
<sequence>MALEEIKTKERNIGQLKKDLLLLQNSKATSNDLKRNATSSNATIPTNNVTSKTTTTTTINPQLQNNNINTNINKNYNKLKLKQIVKLTPQQIKKNSKESNNNNNNNTKNIDSNSNCNENTKNITDEARHTNEISRKYLGNI</sequence>
<feature type="compositionally biased region" description="Low complexity" evidence="1">
    <location>
        <begin position="98"/>
        <end position="117"/>
    </location>
</feature>
<evidence type="ECO:0000256" key="1">
    <source>
        <dbReference type="SAM" id="MobiDB-lite"/>
    </source>
</evidence>
<reference evidence="2" key="1">
    <citation type="submission" date="2020-05" db="UniProtKB">
        <authorList>
            <consortium name="EnsemblMetazoa"/>
        </authorList>
    </citation>
    <scope>IDENTIFICATION</scope>
    <source>
        <strain evidence="2">Yale</strain>
    </source>
</reference>
<keyword evidence="3" id="KW-1185">Reference proteome</keyword>
<accession>A0A1B0FPX7</accession>
<protein>
    <submittedName>
        <fullName evidence="2">Uncharacterized protein</fullName>
    </submittedName>
</protein>
<proteinExistence type="predicted"/>
<dbReference type="STRING" id="37546.A0A1B0FPX7"/>
<evidence type="ECO:0000313" key="3">
    <source>
        <dbReference type="Proteomes" id="UP000092444"/>
    </source>
</evidence>